<sequence length="98" mass="10610">MAKSQQERNLASAEKDAARGAEELRLKTYPGTAAALATLMQRHGIKQKGEAMSLMLINLAAMPAEQSAPAFAIPRHEIHISESVARELAEFVAPDEPE</sequence>
<dbReference type="OrthoDB" id="7032050at2"/>
<accession>A0A1H5F298</accession>
<name>A0A1H5F298_PSEAG</name>
<dbReference type="Proteomes" id="UP000242849">
    <property type="component" value="Unassembled WGS sequence"/>
</dbReference>
<dbReference type="RefSeq" id="WP_090385682.1">
    <property type="nucleotide sequence ID" value="NZ_FNSC01000001.1"/>
</dbReference>
<protein>
    <submittedName>
        <fullName evidence="2">Uncharacterized protein</fullName>
    </submittedName>
</protein>
<evidence type="ECO:0000313" key="3">
    <source>
        <dbReference type="Proteomes" id="UP000242849"/>
    </source>
</evidence>
<evidence type="ECO:0000256" key="1">
    <source>
        <dbReference type="SAM" id="MobiDB-lite"/>
    </source>
</evidence>
<gene>
    <name evidence="2" type="ORF">SAMN05421553_3762</name>
</gene>
<organism evidence="2 3">
    <name type="scientific">Pseudomonas anguilliseptica</name>
    <dbReference type="NCBI Taxonomy" id="53406"/>
    <lineage>
        <taxon>Bacteria</taxon>
        <taxon>Pseudomonadati</taxon>
        <taxon>Pseudomonadota</taxon>
        <taxon>Gammaproteobacteria</taxon>
        <taxon>Pseudomonadales</taxon>
        <taxon>Pseudomonadaceae</taxon>
        <taxon>Pseudomonas</taxon>
    </lineage>
</organism>
<keyword evidence="3" id="KW-1185">Reference proteome</keyword>
<proteinExistence type="predicted"/>
<evidence type="ECO:0000313" key="2">
    <source>
        <dbReference type="EMBL" id="SED97515.1"/>
    </source>
</evidence>
<dbReference type="EMBL" id="FNSC01000001">
    <property type="protein sequence ID" value="SED97515.1"/>
    <property type="molecule type" value="Genomic_DNA"/>
</dbReference>
<dbReference type="STRING" id="53406.SAMN05421553_3762"/>
<feature type="compositionally biased region" description="Basic and acidic residues" evidence="1">
    <location>
        <begin position="13"/>
        <end position="23"/>
    </location>
</feature>
<reference evidence="3" key="1">
    <citation type="submission" date="2016-10" db="EMBL/GenBank/DDBJ databases">
        <authorList>
            <person name="Varghese N."/>
            <person name="Submissions S."/>
        </authorList>
    </citation>
    <scope>NUCLEOTIDE SEQUENCE [LARGE SCALE GENOMIC DNA]</scope>
    <source>
        <strain evidence="3">DSM 12111</strain>
    </source>
</reference>
<dbReference type="AlphaFoldDB" id="A0A1H5F298"/>
<feature type="region of interest" description="Disordered" evidence="1">
    <location>
        <begin position="1"/>
        <end position="23"/>
    </location>
</feature>